<evidence type="ECO:0000256" key="2">
    <source>
        <dbReference type="ARBA" id="ARBA00004922"/>
    </source>
</evidence>
<dbReference type="EMBL" id="JAAWWB010000008">
    <property type="protein sequence ID" value="KAG6777912.1"/>
    <property type="molecule type" value="Genomic_DNA"/>
</dbReference>
<keyword evidence="3 6" id="KW-0812">Transmembrane</keyword>
<dbReference type="InterPro" id="IPR001104">
    <property type="entry name" value="3-oxo-5_a-steroid_4-DH_C"/>
</dbReference>
<evidence type="ECO:0000259" key="7">
    <source>
        <dbReference type="Pfam" id="PF02544"/>
    </source>
</evidence>
<protein>
    <recommendedName>
        <fullName evidence="7">3-oxo-5-alpha-steroid 4-dehydrogenase C-terminal domain-containing protein</fullName>
    </recommendedName>
</protein>
<dbReference type="AlphaFoldDB" id="A0A8X8A0U5"/>
<accession>A0A8X8A0U5</accession>
<reference evidence="8" key="1">
    <citation type="journal article" date="2020" name="bioRxiv">
        <title>Hybrid origin of Populus tomentosa Carr. identified through genome sequencing and phylogenomic analysis.</title>
        <authorList>
            <person name="An X."/>
            <person name="Gao K."/>
            <person name="Chen Z."/>
            <person name="Li J."/>
            <person name="Yang X."/>
            <person name="Yang X."/>
            <person name="Zhou J."/>
            <person name="Guo T."/>
            <person name="Zhao T."/>
            <person name="Huang S."/>
            <person name="Miao D."/>
            <person name="Khan W.U."/>
            <person name="Rao P."/>
            <person name="Ye M."/>
            <person name="Lei B."/>
            <person name="Liao W."/>
            <person name="Wang J."/>
            <person name="Ji L."/>
            <person name="Li Y."/>
            <person name="Guo B."/>
            <person name="Mustafa N.S."/>
            <person name="Li S."/>
            <person name="Yun Q."/>
            <person name="Keller S.R."/>
            <person name="Mao J."/>
            <person name="Zhang R."/>
            <person name="Strauss S.H."/>
        </authorList>
    </citation>
    <scope>NUCLEOTIDE SEQUENCE</scope>
    <source>
        <strain evidence="8">GM15</strain>
        <tissue evidence="8">Leaf</tissue>
    </source>
</reference>
<dbReference type="PROSITE" id="PS50244">
    <property type="entry name" value="S5A_REDUCTASE"/>
    <property type="match status" value="1"/>
</dbReference>
<dbReference type="Proteomes" id="UP000886885">
    <property type="component" value="Chromosome 4D"/>
</dbReference>
<comment type="caution">
    <text evidence="8">The sequence shown here is derived from an EMBL/GenBank/DDBJ whole genome shotgun (WGS) entry which is preliminary data.</text>
</comment>
<dbReference type="OrthoDB" id="541710at2759"/>
<evidence type="ECO:0000313" key="8">
    <source>
        <dbReference type="EMBL" id="KAG6777912.1"/>
    </source>
</evidence>
<evidence type="ECO:0000256" key="5">
    <source>
        <dbReference type="ARBA" id="ARBA00023136"/>
    </source>
</evidence>
<gene>
    <name evidence="8" type="ORF">POTOM_017754</name>
</gene>
<evidence type="ECO:0000256" key="4">
    <source>
        <dbReference type="ARBA" id="ARBA00022989"/>
    </source>
</evidence>
<dbReference type="Pfam" id="PF02544">
    <property type="entry name" value="Steroid_dh"/>
    <property type="match status" value="1"/>
</dbReference>
<keyword evidence="5 6" id="KW-0472">Membrane</keyword>
<dbReference type="GO" id="GO:0005783">
    <property type="term" value="C:endoplasmic reticulum"/>
    <property type="evidence" value="ECO:0007669"/>
    <property type="project" value="TreeGrafter"/>
</dbReference>
<dbReference type="GO" id="GO:0003865">
    <property type="term" value="F:3-oxo-5-alpha-steroid 4-dehydrogenase activity"/>
    <property type="evidence" value="ECO:0007669"/>
    <property type="project" value="TreeGrafter"/>
</dbReference>
<evidence type="ECO:0000256" key="6">
    <source>
        <dbReference type="SAM" id="Phobius"/>
    </source>
</evidence>
<keyword evidence="4 6" id="KW-1133">Transmembrane helix</keyword>
<feature type="transmembrane region" description="Helical" evidence="6">
    <location>
        <begin position="12"/>
        <end position="40"/>
    </location>
</feature>
<comment type="subcellular location">
    <subcellularLocation>
        <location evidence="1">Endomembrane system</location>
        <topology evidence="1">Multi-pass membrane protein</topology>
    </subcellularLocation>
</comment>
<evidence type="ECO:0000256" key="3">
    <source>
        <dbReference type="ARBA" id="ARBA00022692"/>
    </source>
</evidence>
<proteinExistence type="predicted"/>
<name>A0A8X8A0U5_POPTO</name>
<dbReference type="PANTHER" id="PTHR14624">
    <property type="entry name" value="DFG10 PROTEIN"/>
    <property type="match status" value="1"/>
</dbReference>
<evidence type="ECO:0000313" key="9">
    <source>
        <dbReference type="Proteomes" id="UP000886885"/>
    </source>
</evidence>
<keyword evidence="9" id="KW-1185">Reference proteome</keyword>
<evidence type="ECO:0000256" key="1">
    <source>
        <dbReference type="ARBA" id="ARBA00004127"/>
    </source>
</evidence>
<dbReference type="GO" id="GO:0016095">
    <property type="term" value="P:polyprenol catabolic process"/>
    <property type="evidence" value="ECO:0007669"/>
    <property type="project" value="TreeGrafter"/>
</dbReference>
<feature type="domain" description="3-oxo-5-alpha-steroid 4-dehydrogenase C-terminal" evidence="7">
    <location>
        <begin position="342"/>
        <end position="422"/>
    </location>
</feature>
<feature type="transmembrane region" description="Helical" evidence="6">
    <location>
        <begin position="279"/>
        <end position="297"/>
    </location>
</feature>
<dbReference type="GO" id="GO:0006488">
    <property type="term" value="P:dolichol-linked oligosaccharide biosynthetic process"/>
    <property type="evidence" value="ECO:0007669"/>
    <property type="project" value="InterPro"/>
</dbReference>
<feature type="transmembrane region" description="Helical" evidence="6">
    <location>
        <begin position="206"/>
        <end position="226"/>
    </location>
</feature>
<dbReference type="InterPro" id="IPR039698">
    <property type="entry name" value="Dfg10/SRD5A3"/>
</dbReference>
<organism evidence="8 9">
    <name type="scientific">Populus tomentosa</name>
    <name type="common">Chinese white poplar</name>
    <dbReference type="NCBI Taxonomy" id="118781"/>
    <lineage>
        <taxon>Eukaryota</taxon>
        <taxon>Viridiplantae</taxon>
        <taxon>Streptophyta</taxon>
        <taxon>Embryophyta</taxon>
        <taxon>Tracheophyta</taxon>
        <taxon>Spermatophyta</taxon>
        <taxon>Magnoliopsida</taxon>
        <taxon>eudicotyledons</taxon>
        <taxon>Gunneridae</taxon>
        <taxon>Pentapetalae</taxon>
        <taxon>rosids</taxon>
        <taxon>fabids</taxon>
        <taxon>Malpighiales</taxon>
        <taxon>Salicaceae</taxon>
        <taxon>Saliceae</taxon>
        <taxon>Populus</taxon>
    </lineage>
</organism>
<feature type="transmembrane region" description="Helical" evidence="6">
    <location>
        <begin position="61"/>
        <end position="83"/>
    </location>
</feature>
<comment type="pathway">
    <text evidence="2">Protein modification; protein glycosylation.</text>
</comment>
<sequence length="423" mass="47638">MELGLVELLRAAWIAGTLPILIASLPCSWLGSFHGLVLGFASRGKIMKSSSHQKFTVPQRFFSHFYVVAVVWTTLLLIATWIYAHRMAPIASEPFFYSDLGSYLAGRSNTFIFHRSQLINSENKFRVWLSVFLLLLMEVQVLRRLFETLYVFKYSPSARMHIFGYLTGLFDGSSLLKAEAQCKPLNLIGGTLLILFRSLDGANGLVQLYFSRVGFISIVAMQFLICQKRYACSYIMTKVGSYSYQKEVCGNQMIFREMRSNNYMFSGGGHFPSDARMRYVIQLLVVCVAVVVVIPKLETWLSGLSCKSKPNGQGALDIGIVPVNKSSCMMKHGSLREHVGKVDEYVIPRGDWFEIVSSPHYLAEIVIYAGIVFGSGGADLTIWLLYGFVVSNLIFAAAETHRWYLQKFDNYPSNRVAIIPFVC</sequence>
<dbReference type="PANTHER" id="PTHR14624:SF0">
    <property type="entry name" value="POLYPRENOL REDUCTASE"/>
    <property type="match status" value="1"/>
</dbReference>